<dbReference type="AlphaFoldDB" id="A0AAD8BF77"/>
<reference evidence="2" key="2">
    <citation type="submission" date="2023-04" db="EMBL/GenBank/DDBJ databases">
        <authorList>
            <person name="Bu L."/>
            <person name="Lu L."/>
            <person name="Laidemitt M.R."/>
            <person name="Zhang S.M."/>
            <person name="Mutuku M."/>
            <person name="Mkoji G."/>
            <person name="Steinauer M."/>
            <person name="Loker E.S."/>
        </authorList>
    </citation>
    <scope>NUCLEOTIDE SEQUENCE</scope>
    <source>
        <strain evidence="2">KasaAsao</strain>
        <tissue evidence="2">Whole Snail</tissue>
    </source>
</reference>
<dbReference type="EMBL" id="JASAOG010000087">
    <property type="protein sequence ID" value="KAK0053281.1"/>
    <property type="molecule type" value="Genomic_DNA"/>
</dbReference>
<protein>
    <submittedName>
        <fullName evidence="2">Uncharacterized protein</fullName>
    </submittedName>
</protein>
<evidence type="ECO:0000313" key="3">
    <source>
        <dbReference type="Proteomes" id="UP001233172"/>
    </source>
</evidence>
<gene>
    <name evidence="2" type="ORF">Bpfe_017212</name>
</gene>
<accession>A0AAD8BF77</accession>
<organism evidence="2 3">
    <name type="scientific">Biomphalaria pfeifferi</name>
    <name type="common">Bloodfluke planorb</name>
    <name type="synonym">Freshwater snail</name>
    <dbReference type="NCBI Taxonomy" id="112525"/>
    <lineage>
        <taxon>Eukaryota</taxon>
        <taxon>Metazoa</taxon>
        <taxon>Spiralia</taxon>
        <taxon>Lophotrochozoa</taxon>
        <taxon>Mollusca</taxon>
        <taxon>Gastropoda</taxon>
        <taxon>Heterobranchia</taxon>
        <taxon>Euthyneura</taxon>
        <taxon>Panpulmonata</taxon>
        <taxon>Hygrophila</taxon>
        <taxon>Lymnaeoidea</taxon>
        <taxon>Planorbidae</taxon>
        <taxon>Biomphalaria</taxon>
    </lineage>
</organism>
<feature type="non-terminal residue" evidence="2">
    <location>
        <position position="75"/>
    </location>
</feature>
<feature type="chain" id="PRO_5041957069" evidence="1">
    <location>
        <begin position="25"/>
        <end position="75"/>
    </location>
</feature>
<evidence type="ECO:0000256" key="1">
    <source>
        <dbReference type="SAM" id="SignalP"/>
    </source>
</evidence>
<comment type="caution">
    <text evidence="2">The sequence shown here is derived from an EMBL/GenBank/DDBJ whole genome shotgun (WGS) entry which is preliminary data.</text>
</comment>
<keyword evidence="1" id="KW-0732">Signal</keyword>
<evidence type="ECO:0000313" key="2">
    <source>
        <dbReference type="EMBL" id="KAK0053281.1"/>
    </source>
</evidence>
<dbReference type="Proteomes" id="UP001233172">
    <property type="component" value="Unassembled WGS sequence"/>
</dbReference>
<keyword evidence="3" id="KW-1185">Reference proteome</keyword>
<reference evidence="2" key="1">
    <citation type="journal article" date="2023" name="PLoS Negl. Trop. Dis.">
        <title>A genome sequence for Biomphalaria pfeifferi, the major vector snail for the human-infecting parasite Schistosoma mansoni.</title>
        <authorList>
            <person name="Bu L."/>
            <person name="Lu L."/>
            <person name="Laidemitt M.R."/>
            <person name="Zhang S.M."/>
            <person name="Mutuku M."/>
            <person name="Mkoji G."/>
            <person name="Steinauer M."/>
            <person name="Loker E.S."/>
        </authorList>
    </citation>
    <scope>NUCLEOTIDE SEQUENCE</scope>
    <source>
        <strain evidence="2">KasaAsao</strain>
    </source>
</reference>
<name>A0AAD8BF77_BIOPF</name>
<feature type="signal peptide" evidence="1">
    <location>
        <begin position="1"/>
        <end position="24"/>
    </location>
</feature>
<sequence>MLFKIASIGVLFLMNICCLNCVTANEEENDITIHRNSSRTPTTATMPRNNVLIKMVVSSLETKRTVALDGDMINT</sequence>
<proteinExistence type="predicted"/>